<name>A0A378Q2W4_9GAMM</name>
<proteinExistence type="predicted"/>
<evidence type="ECO:0000313" key="2">
    <source>
        <dbReference type="Proteomes" id="UP000255193"/>
    </source>
</evidence>
<dbReference type="EMBL" id="UGQA01000001">
    <property type="protein sequence ID" value="STY95042.1"/>
    <property type="molecule type" value="Genomic_DNA"/>
</dbReference>
<accession>A0A378Q2W4</accession>
<dbReference type="RefSeq" id="WP_143821811.1">
    <property type="nucleotide sequence ID" value="NZ_MXAO01000048.1"/>
</dbReference>
<reference evidence="1 2" key="1">
    <citation type="submission" date="2018-06" db="EMBL/GenBank/DDBJ databases">
        <authorList>
            <consortium name="Pathogen Informatics"/>
            <person name="Doyle S."/>
        </authorList>
    </citation>
    <scope>NUCLEOTIDE SEQUENCE [LARGE SCALE GENOMIC DNA]</scope>
    <source>
        <strain evidence="1 2">NCTC11091</strain>
    </source>
</reference>
<dbReference type="AlphaFoldDB" id="A0A378Q2W4"/>
<organism evidence="1 2">
    <name type="scientific">Faucicola atlantae</name>
    <dbReference type="NCBI Taxonomy" id="34059"/>
    <lineage>
        <taxon>Bacteria</taxon>
        <taxon>Pseudomonadati</taxon>
        <taxon>Pseudomonadota</taxon>
        <taxon>Gammaproteobacteria</taxon>
        <taxon>Moraxellales</taxon>
        <taxon>Moraxellaceae</taxon>
        <taxon>Faucicola</taxon>
    </lineage>
</organism>
<evidence type="ECO:0000313" key="1">
    <source>
        <dbReference type="EMBL" id="STY95042.1"/>
    </source>
</evidence>
<gene>
    <name evidence="1" type="ORF">NCTC11091_00827</name>
</gene>
<protein>
    <submittedName>
        <fullName evidence="1">Uncharacterized protein</fullName>
    </submittedName>
</protein>
<dbReference type="Proteomes" id="UP000255193">
    <property type="component" value="Unassembled WGS sequence"/>
</dbReference>
<sequence>MFTLAHTAAIVYRHADTLHVEHSDSTVTITKPQFYIVIKVRPDIVYISVYEGEDEELTNTYTAMDYDELETLVCECL</sequence>